<comment type="cofactor">
    <cofactor evidence="6">
        <name>Zn(2+)</name>
        <dbReference type="ChEBI" id="CHEBI:29105"/>
    </cofactor>
</comment>
<feature type="binding site" evidence="6">
    <location>
        <position position="149"/>
    </location>
    <ligand>
        <name>Zn(2+)</name>
        <dbReference type="ChEBI" id="CHEBI:29105"/>
    </ligand>
</feature>
<accession>A0A8J9XAY4</accession>
<comment type="pathway">
    <text evidence="6">Cofactor biosynthesis; ubiquinone biosynthesis.</text>
</comment>
<dbReference type="InterPro" id="IPR027540">
    <property type="entry name" value="Coq4_euk"/>
</dbReference>
<sequence length="254" mass="28849">MVTTEPFYGLPRSQASKDCETDTASARFALLLRHAATALRDPTRADSVAAVGELTGTLALQRMHQAMKGDPVGRQILKDRPIVSKASIPYERLIDEAKTADLSADTVTFGQAYGIFLKTHDFDPDGRDKVRYVEDEELAYVMLRYRQCHDFWHALTQLPPTVVGELGLKWLELFQTGLPLAAFASTVGSFQLSQQEQQILWIHYLPWAKRIGRQLPYCALMNVYYETEWDTPLNKLRKRLHIEQAPEIPSVDQN</sequence>
<dbReference type="Pfam" id="PF05019">
    <property type="entry name" value="Coq4"/>
    <property type="match status" value="1"/>
</dbReference>
<proteinExistence type="inferred from homology"/>
<evidence type="ECO:0000256" key="5">
    <source>
        <dbReference type="ARBA" id="ARBA00023239"/>
    </source>
</evidence>
<keyword evidence="6" id="KW-0479">Metal-binding</keyword>
<dbReference type="EMBL" id="OU594945">
    <property type="protein sequence ID" value="CAG9289817.1"/>
    <property type="molecule type" value="Genomic_DNA"/>
</dbReference>
<comment type="similarity">
    <text evidence="6">Belongs to the COQ4 family.</text>
</comment>
<feature type="binding site" evidence="6">
    <location>
        <position position="153"/>
    </location>
    <ligand>
        <name>Zn(2+)</name>
        <dbReference type="ChEBI" id="CHEBI:29105"/>
    </ligand>
</feature>
<dbReference type="Proteomes" id="UP000836788">
    <property type="component" value="Chromosome 4"/>
</dbReference>
<evidence type="ECO:0000256" key="3">
    <source>
        <dbReference type="ARBA" id="ARBA00023128"/>
    </source>
</evidence>
<dbReference type="EC" id="4.1.1.130" evidence="6"/>
<evidence type="ECO:0000256" key="2">
    <source>
        <dbReference type="ARBA" id="ARBA00022792"/>
    </source>
</evidence>
<reference evidence="7" key="1">
    <citation type="submission" date="2022-02" db="EMBL/GenBank/DDBJ databases">
        <authorList>
            <person name="Giguere J D."/>
        </authorList>
    </citation>
    <scope>NUCLEOTIDE SEQUENCE</scope>
    <source>
        <strain evidence="7">CCAP 1055/1</strain>
    </source>
</reference>
<keyword evidence="3 6" id="KW-0496">Mitochondrion</keyword>
<comment type="function">
    <text evidence="6">Lyase that catalyzes the C1-decarboxylation of 4-hydroxy-3-methoxy-5-(all-trans-polyprenyl)benzoic acid into 2-methoxy-6-(all-trans-polyprenyl)phenol during ubiquinone biosynthesis.</text>
</comment>
<comment type="subcellular location">
    <subcellularLocation>
        <location evidence="6">Mitochondrion inner membrane</location>
        <topology evidence="6">Peripheral membrane protein</topology>
        <orientation evidence="6">Matrix side</orientation>
    </subcellularLocation>
</comment>
<dbReference type="OMA" id="YYERHFH"/>
<comment type="subunit">
    <text evidence="6">Component of a multi-subunit COQ enzyme complex.</text>
</comment>
<dbReference type="GO" id="GO:0031314">
    <property type="term" value="C:extrinsic component of mitochondrial inner membrane"/>
    <property type="evidence" value="ECO:0007669"/>
    <property type="project" value="UniProtKB-UniRule"/>
</dbReference>
<dbReference type="PANTHER" id="PTHR12922:SF7">
    <property type="entry name" value="UBIQUINONE BIOSYNTHESIS PROTEIN COQ4 HOMOLOG, MITOCHONDRIAL"/>
    <property type="match status" value="1"/>
</dbReference>
<evidence type="ECO:0000256" key="1">
    <source>
        <dbReference type="ARBA" id="ARBA00022688"/>
    </source>
</evidence>
<keyword evidence="6" id="KW-0862">Zinc</keyword>
<dbReference type="HAMAP" id="MF_03111">
    <property type="entry name" value="Coq4"/>
    <property type="match status" value="1"/>
</dbReference>
<dbReference type="PANTHER" id="PTHR12922">
    <property type="entry name" value="UBIQUINONE BIOSYNTHESIS PROTEIN"/>
    <property type="match status" value="1"/>
</dbReference>
<feature type="binding site" evidence="6">
    <location>
        <position position="150"/>
    </location>
    <ligand>
        <name>Zn(2+)</name>
        <dbReference type="ChEBI" id="CHEBI:29105"/>
    </ligand>
</feature>
<keyword evidence="5 6" id="KW-0456">Lyase</keyword>
<dbReference type="UniPathway" id="UPA00232"/>
<name>A0A8J9XAY4_PHATR</name>
<dbReference type="InterPro" id="IPR007715">
    <property type="entry name" value="Coq4"/>
</dbReference>
<keyword evidence="2 6" id="KW-0999">Mitochondrion inner membrane</keyword>
<comment type="catalytic activity">
    <reaction evidence="6">
        <text>a 4-hydroxy-3-methoxy-5-(all-trans-polyprenyl)benzoate + H(+) = a 2-methoxy-6-(all-trans-polyprenyl)phenol + CO2</text>
        <dbReference type="Rhea" id="RHEA:81179"/>
        <dbReference type="Rhea" id="RHEA-COMP:9551"/>
        <dbReference type="Rhea" id="RHEA-COMP:10931"/>
        <dbReference type="ChEBI" id="CHEBI:15378"/>
        <dbReference type="ChEBI" id="CHEBI:16526"/>
        <dbReference type="ChEBI" id="CHEBI:62731"/>
        <dbReference type="ChEBI" id="CHEBI:84443"/>
        <dbReference type="EC" id="4.1.1.130"/>
    </reaction>
</comment>
<keyword evidence="1 6" id="KW-0831">Ubiquinone biosynthesis</keyword>
<dbReference type="AlphaFoldDB" id="A0A8J9XAY4"/>
<evidence type="ECO:0000256" key="6">
    <source>
        <dbReference type="HAMAP-Rule" id="MF_03111"/>
    </source>
</evidence>
<organism evidence="7">
    <name type="scientific">Phaeodactylum tricornutum</name>
    <name type="common">Diatom</name>
    <dbReference type="NCBI Taxonomy" id="2850"/>
    <lineage>
        <taxon>Eukaryota</taxon>
        <taxon>Sar</taxon>
        <taxon>Stramenopiles</taxon>
        <taxon>Ochrophyta</taxon>
        <taxon>Bacillariophyta</taxon>
        <taxon>Bacillariophyceae</taxon>
        <taxon>Bacillariophycidae</taxon>
        <taxon>Naviculales</taxon>
        <taxon>Phaeodactylaceae</taxon>
        <taxon>Phaeodactylum</taxon>
    </lineage>
</organism>
<feature type="binding site" evidence="6">
    <location>
        <position position="165"/>
    </location>
    <ligand>
        <name>Zn(2+)</name>
        <dbReference type="ChEBI" id="CHEBI:29105"/>
    </ligand>
</feature>
<gene>
    <name evidence="7" type="ORF">PTTT1_LOCUS42852</name>
</gene>
<protein>
    <recommendedName>
        <fullName evidence="6">Ubiquinone biosynthesis protein COQ4 homolog, mitochondrial</fullName>
    </recommendedName>
    <alternativeName>
        <fullName evidence="6">4-hydroxy-3-methoxy-5-polyprenylbenzoate decarboxylase</fullName>
        <ecNumber evidence="6">4.1.1.130</ecNumber>
    </alternativeName>
    <alternativeName>
        <fullName evidence="6">Coenzyme Q biosynthesis protein 4 homolog</fullName>
    </alternativeName>
</protein>
<dbReference type="GO" id="GO:0008270">
    <property type="term" value="F:zinc ion binding"/>
    <property type="evidence" value="ECO:0007669"/>
    <property type="project" value="UniProtKB-UniRule"/>
</dbReference>
<dbReference type="GO" id="GO:0120539">
    <property type="term" value="F:4-hydroxy-3-methoxy-5-polyprenylbenzoate decarboxylase activity"/>
    <property type="evidence" value="ECO:0007669"/>
    <property type="project" value="UniProtKB-EC"/>
</dbReference>
<keyword evidence="4 6" id="KW-0472">Membrane</keyword>
<evidence type="ECO:0000313" key="7">
    <source>
        <dbReference type="EMBL" id="CAG9289817.1"/>
    </source>
</evidence>
<evidence type="ECO:0000256" key="4">
    <source>
        <dbReference type="ARBA" id="ARBA00023136"/>
    </source>
</evidence>